<proteinExistence type="predicted"/>
<organism evidence="2">
    <name type="scientific">Nostoc sp. 'Peltigera membranacea cyanobiont'</name>
    <dbReference type="NCBI Taxonomy" id="414689"/>
    <lineage>
        <taxon>Bacteria</taxon>
        <taxon>Bacillati</taxon>
        <taxon>Cyanobacteriota</taxon>
        <taxon>Cyanophyceae</taxon>
        <taxon>Nostocales</taxon>
        <taxon>Nostocaceae</taxon>
        <taxon>Nostoc</taxon>
        <taxon>Nostoc cyanobionts</taxon>
    </lineage>
</organism>
<feature type="transmembrane region" description="Helical" evidence="1">
    <location>
        <begin position="43"/>
        <end position="71"/>
    </location>
</feature>
<evidence type="ECO:0000313" key="2">
    <source>
        <dbReference type="EMBL" id="AGH69799.1"/>
    </source>
</evidence>
<dbReference type="AlphaFoldDB" id="M4T9P1"/>
<accession>M4T9P1</accession>
<evidence type="ECO:0000256" key="1">
    <source>
        <dbReference type="SAM" id="Phobius"/>
    </source>
</evidence>
<sequence>MDEIVKKVACLGLPGVILVIITAASRGSSAAVAATLTMLGGPFGIVGAMALFGLITVVGDIVAGYGIEVILKAIYAERSKTESVNFLIDEIKDLPITEDLKLKLKNQLCQEMLTDYKEVQIPKQLEIVVTIVRFQWH</sequence>
<keyword evidence="1" id="KW-0812">Transmembrane</keyword>
<keyword evidence="1" id="KW-0472">Membrane</keyword>
<dbReference type="EMBL" id="KC407994">
    <property type="protein sequence ID" value="AGH69799.1"/>
    <property type="molecule type" value="Genomic_DNA"/>
</dbReference>
<name>M4T9P1_9NOSO</name>
<keyword evidence="1" id="KW-1133">Transmembrane helix</keyword>
<protein>
    <submittedName>
        <fullName evidence="2">Uncharacterized protein</fullName>
    </submittedName>
</protein>
<reference evidence="2" key="1">
    <citation type="submission" date="2012-12" db="EMBL/GenBank/DDBJ databases">
        <title>Putative microviridin gene cluster from Peltigera membranacea metagenome.</title>
        <authorList>
            <person name="Gagunashvili A.N."/>
            <person name="Andresson O.S."/>
        </authorList>
    </citation>
    <scope>NUCLEOTIDE SEQUENCE</scope>
</reference>